<gene>
    <name evidence="2" type="ORF">CLSA_c31740</name>
</gene>
<evidence type="ECO:0000313" key="3">
    <source>
        <dbReference type="Proteomes" id="UP000017118"/>
    </source>
</evidence>
<feature type="region of interest" description="Disordered" evidence="1">
    <location>
        <begin position="1"/>
        <end position="25"/>
    </location>
</feature>
<dbReference type="HOGENOM" id="CLU_3418848_0_0_9"/>
<proteinExistence type="predicted"/>
<evidence type="ECO:0000313" key="2">
    <source>
        <dbReference type="EMBL" id="AGX44140.1"/>
    </source>
</evidence>
<feature type="compositionally biased region" description="Polar residues" evidence="1">
    <location>
        <begin position="1"/>
        <end position="12"/>
    </location>
</feature>
<protein>
    <submittedName>
        <fullName evidence="2">Uncharacterized protein</fullName>
    </submittedName>
</protein>
<evidence type="ECO:0000256" key="1">
    <source>
        <dbReference type="SAM" id="MobiDB-lite"/>
    </source>
</evidence>
<organism evidence="2 3">
    <name type="scientific">Clostridium saccharobutylicum DSM 13864</name>
    <dbReference type="NCBI Taxonomy" id="1345695"/>
    <lineage>
        <taxon>Bacteria</taxon>
        <taxon>Bacillati</taxon>
        <taxon>Bacillota</taxon>
        <taxon>Clostridia</taxon>
        <taxon>Eubacteriales</taxon>
        <taxon>Clostridiaceae</taxon>
        <taxon>Clostridium</taxon>
    </lineage>
</organism>
<sequence>MISGALNITSGSKAPLGVSFEDETE</sequence>
<name>U5MU72_CLOSA</name>
<accession>U5MU72</accession>
<dbReference type="EMBL" id="CP006721">
    <property type="protein sequence ID" value="AGX44140.1"/>
    <property type="molecule type" value="Genomic_DNA"/>
</dbReference>
<reference evidence="2 3" key="1">
    <citation type="journal article" date="2013" name="Genome Announc.">
        <title>Complete Genome Sequence of the Solvent Producer Clostridium saccharobutylicum NCP262 (DSM 13864).</title>
        <authorList>
            <person name="Poehlein A."/>
            <person name="Hartwich K."/>
            <person name="Krabben P."/>
            <person name="Ehrenreich A."/>
            <person name="Liebl W."/>
            <person name="Durre P."/>
            <person name="Gottschalk G."/>
            <person name="Daniel R."/>
        </authorList>
    </citation>
    <scope>NUCLEOTIDE SEQUENCE [LARGE SCALE GENOMIC DNA]</scope>
    <source>
        <strain evidence="2">DSM 13864</strain>
    </source>
</reference>
<dbReference type="KEGG" id="csb:CLSA_c31740"/>
<dbReference type="AlphaFoldDB" id="U5MU72"/>
<keyword evidence="3" id="KW-1185">Reference proteome</keyword>
<dbReference type="Proteomes" id="UP000017118">
    <property type="component" value="Chromosome"/>
</dbReference>